<keyword evidence="6" id="KW-0934">Plastid</keyword>
<feature type="binding site" evidence="7">
    <location>
        <position position="171"/>
    </location>
    <ligand>
        <name>chlorophyll a</name>
        <dbReference type="ChEBI" id="CHEBI:58416"/>
        <label>1</label>
    </ligand>
</feature>
<dbReference type="GO" id="GO:0016168">
    <property type="term" value="F:chlorophyll binding"/>
    <property type="evidence" value="ECO:0007669"/>
    <property type="project" value="UniProtKB-KW"/>
</dbReference>
<evidence type="ECO:0000256" key="8">
    <source>
        <dbReference type="SAM" id="SignalP"/>
    </source>
</evidence>
<reference evidence="9" key="1">
    <citation type="submission" date="2021-01" db="EMBL/GenBank/DDBJ databases">
        <authorList>
            <person name="Corre E."/>
            <person name="Pelletier E."/>
            <person name="Niang G."/>
            <person name="Scheremetjew M."/>
            <person name="Finn R."/>
            <person name="Kale V."/>
            <person name="Holt S."/>
            <person name="Cochrane G."/>
            <person name="Meng A."/>
            <person name="Brown T."/>
            <person name="Cohen L."/>
        </authorList>
    </citation>
    <scope>NUCLEOTIDE SEQUENCE</scope>
    <source>
        <strain evidence="9">CCMP2078</strain>
    </source>
</reference>
<proteinExistence type="inferred from homology"/>
<organism evidence="9">
    <name type="scientific">Pinguiococcus pyrenoidosus</name>
    <dbReference type="NCBI Taxonomy" id="172671"/>
    <lineage>
        <taxon>Eukaryota</taxon>
        <taxon>Sar</taxon>
        <taxon>Stramenopiles</taxon>
        <taxon>Ochrophyta</taxon>
        <taxon>Pinguiophyceae</taxon>
        <taxon>Pinguiochrysidales</taxon>
        <taxon>Pinguiochrysidaceae</taxon>
        <taxon>Pinguiococcus</taxon>
    </lineage>
</organism>
<evidence type="ECO:0000256" key="7">
    <source>
        <dbReference type="PIRSR" id="PIRSR601344-1"/>
    </source>
</evidence>
<feature type="chain" id="PRO_5031420277" description="Plastid light harvesting protein" evidence="8">
    <location>
        <begin position="18"/>
        <end position="197"/>
    </location>
</feature>
<feature type="binding site" description="axial binding residue" evidence="7">
    <location>
        <position position="77"/>
    </location>
    <ligand>
        <name>chlorophyll b</name>
        <dbReference type="ChEBI" id="CHEBI:61721"/>
        <label>1</label>
    </ligand>
    <ligandPart>
        <name>Mg</name>
        <dbReference type="ChEBI" id="CHEBI:25107"/>
    </ligandPart>
</feature>
<dbReference type="SUPFAM" id="SSF103511">
    <property type="entry name" value="Chlorophyll a-b binding protein"/>
    <property type="match status" value="1"/>
</dbReference>
<accession>A0A7R9U7U0</accession>
<dbReference type="GO" id="GO:0016020">
    <property type="term" value="C:membrane"/>
    <property type="evidence" value="ECO:0007669"/>
    <property type="project" value="InterPro"/>
</dbReference>
<evidence type="ECO:0000256" key="6">
    <source>
        <dbReference type="ARBA" id="ARBA00022640"/>
    </source>
</evidence>
<dbReference type="GO" id="GO:0009507">
    <property type="term" value="C:chloroplast"/>
    <property type="evidence" value="ECO:0007669"/>
    <property type="project" value="UniProtKB-SubCell"/>
</dbReference>
<dbReference type="AlphaFoldDB" id="A0A7R9U7U0"/>
<gene>
    <name evidence="9" type="ORF">PPYR1160_LOCUS6242</name>
</gene>
<feature type="binding site" description="axial binding residue" evidence="7">
    <location>
        <position position="128"/>
    </location>
    <ligand>
        <name>chlorophyll b</name>
        <dbReference type="ChEBI" id="CHEBI:61721"/>
        <label>1</label>
    </ligand>
    <ligandPart>
        <name>Mg</name>
        <dbReference type="ChEBI" id="CHEBI:25107"/>
    </ligandPart>
</feature>
<evidence type="ECO:0000256" key="2">
    <source>
        <dbReference type="ARBA" id="ARBA00004229"/>
    </source>
</evidence>
<keyword evidence="5" id="KW-0602">Photosynthesis</keyword>
<protein>
    <recommendedName>
        <fullName evidence="10">Plastid light harvesting protein</fullName>
    </recommendedName>
</protein>
<dbReference type="InterPro" id="IPR001344">
    <property type="entry name" value="Chloro_AB-bd_pln"/>
</dbReference>
<evidence type="ECO:0000256" key="3">
    <source>
        <dbReference type="ARBA" id="ARBA00005933"/>
    </source>
</evidence>
<comment type="function">
    <text evidence="1">The light-harvesting complex (LHC) functions as a light receptor, it captures and delivers excitation energy to photosystems with which it is closely associated. Energy is transferred from the carotenoid and chlorophyll C (or B) to chlorophyll A and the photosynthetic reaction centers where it is used to synthesize ATP and reducing power.</text>
</comment>
<feature type="binding site" evidence="7">
    <location>
        <position position="185"/>
    </location>
    <ligand>
        <name>chlorophyll b</name>
        <dbReference type="ChEBI" id="CHEBI:61721"/>
        <label>2</label>
    </ligand>
</feature>
<evidence type="ECO:0000256" key="5">
    <source>
        <dbReference type="ARBA" id="ARBA00022531"/>
    </source>
</evidence>
<feature type="binding site" evidence="7">
    <location>
        <position position="72"/>
    </location>
    <ligand>
        <name>chlorophyll a</name>
        <dbReference type="ChEBI" id="CHEBI:58416"/>
        <label>1</label>
    </ligand>
</feature>
<dbReference type="InterPro" id="IPR022796">
    <property type="entry name" value="Chloroa_b-bind"/>
</dbReference>
<feature type="signal peptide" evidence="8">
    <location>
        <begin position="1"/>
        <end position="17"/>
    </location>
</feature>
<evidence type="ECO:0000313" key="9">
    <source>
        <dbReference type="EMBL" id="CAD8256750.1"/>
    </source>
</evidence>
<evidence type="ECO:0000256" key="4">
    <source>
        <dbReference type="ARBA" id="ARBA00022528"/>
    </source>
</evidence>
<keyword evidence="4" id="KW-0150">Chloroplast</keyword>
<feature type="binding site" evidence="7">
    <location>
        <position position="168"/>
    </location>
    <ligand>
        <name>chlorophyll b</name>
        <dbReference type="ChEBI" id="CHEBI:61721"/>
        <label>4</label>
    </ligand>
</feature>
<dbReference type="Pfam" id="PF00504">
    <property type="entry name" value="Chloroa_b-bind"/>
    <property type="match status" value="1"/>
</dbReference>
<feature type="binding site" evidence="7">
    <location>
        <position position="173"/>
    </location>
    <ligand>
        <name>chlorophyll a</name>
        <dbReference type="ChEBI" id="CHEBI:58416"/>
        <label>1</label>
    </ligand>
</feature>
<name>A0A7R9U7U0_9STRA</name>
<dbReference type="EMBL" id="HBEA01008114">
    <property type="protein sequence ID" value="CAD8256750.1"/>
    <property type="molecule type" value="Transcribed_RNA"/>
</dbReference>
<dbReference type="Gene3D" id="1.10.3460.10">
    <property type="entry name" value="Chlorophyll a/b binding protein domain"/>
    <property type="match status" value="1"/>
</dbReference>
<evidence type="ECO:0000256" key="1">
    <source>
        <dbReference type="ARBA" id="ARBA00004022"/>
    </source>
</evidence>
<dbReference type="GO" id="GO:0009765">
    <property type="term" value="P:photosynthesis, light harvesting"/>
    <property type="evidence" value="ECO:0007669"/>
    <property type="project" value="InterPro"/>
</dbReference>
<keyword evidence="7" id="KW-0148">Chlorophyll</keyword>
<evidence type="ECO:0008006" key="10">
    <source>
        <dbReference type="Google" id="ProtNLM"/>
    </source>
</evidence>
<dbReference type="PANTHER" id="PTHR21649">
    <property type="entry name" value="CHLOROPHYLL A/B BINDING PROTEIN"/>
    <property type="match status" value="1"/>
</dbReference>
<feature type="binding site" description="axial binding residue" evidence="7">
    <location>
        <position position="138"/>
    </location>
    <ligand>
        <name>chlorophyll b</name>
        <dbReference type="ChEBI" id="CHEBI:61721"/>
        <label>1</label>
    </ligand>
    <ligandPart>
        <name>Mg</name>
        <dbReference type="ChEBI" id="CHEBI:25107"/>
    </ligandPart>
</feature>
<keyword evidence="8" id="KW-0732">Signal</keyword>
<comment type="similarity">
    <text evidence="3">Belongs to the fucoxanthin chlorophyll protein family.</text>
</comment>
<comment type="subcellular location">
    <subcellularLocation>
        <location evidence="2">Plastid</location>
        <location evidence="2">Chloroplast</location>
    </subcellularLocation>
</comment>
<sequence>MFRSVLALAALVASASAFQAGRVARSRTSALRMDFAGGLIGGDGPEPFSKNFDPLGLAEKSPELIPYFREAEIKHGRICMLATLGMIVPEFARLPGDIFQKVNVVDAHNEMVSKGPMYMLLFWISLWEIISLPTIKQLDEGREPGDFAFDPLSLGKNPDKMKRYALAELKNGRLAMLAFSGMITQAALTNHGFPFLY</sequence>
<feature type="binding site" evidence="7">
    <location>
        <position position="75"/>
    </location>
    <ligand>
        <name>chlorophyll a</name>
        <dbReference type="ChEBI" id="CHEBI:58416"/>
        <label>1</label>
    </ligand>
</feature>
<keyword evidence="7" id="KW-0157">Chromophore</keyword>